<keyword evidence="4" id="KW-1185">Reference proteome</keyword>
<dbReference type="InterPro" id="IPR012337">
    <property type="entry name" value="RNaseH-like_sf"/>
</dbReference>
<name>A0A2B4SQT7_STYPI</name>
<feature type="region of interest" description="Disordered" evidence="1">
    <location>
        <begin position="1132"/>
        <end position="1185"/>
    </location>
</feature>
<organism evidence="3 4">
    <name type="scientific">Stylophora pistillata</name>
    <name type="common">Smooth cauliflower coral</name>
    <dbReference type="NCBI Taxonomy" id="50429"/>
    <lineage>
        <taxon>Eukaryota</taxon>
        <taxon>Metazoa</taxon>
        <taxon>Cnidaria</taxon>
        <taxon>Anthozoa</taxon>
        <taxon>Hexacorallia</taxon>
        <taxon>Scleractinia</taxon>
        <taxon>Astrocoeniina</taxon>
        <taxon>Pocilloporidae</taxon>
        <taxon>Stylophora</taxon>
    </lineage>
</organism>
<reference evidence="4" key="1">
    <citation type="journal article" date="2017" name="bioRxiv">
        <title>Comparative analysis of the genomes of Stylophora pistillata and Acropora digitifera provides evidence for extensive differences between species of corals.</title>
        <authorList>
            <person name="Voolstra C.R."/>
            <person name="Li Y."/>
            <person name="Liew Y.J."/>
            <person name="Baumgarten S."/>
            <person name="Zoccola D."/>
            <person name="Flot J.-F."/>
            <person name="Tambutte S."/>
            <person name="Allemand D."/>
            <person name="Aranda M."/>
        </authorList>
    </citation>
    <scope>NUCLEOTIDE SEQUENCE [LARGE SCALE GENOMIC DNA]</scope>
</reference>
<dbReference type="Pfam" id="PF05380">
    <property type="entry name" value="Peptidase_A17"/>
    <property type="match status" value="1"/>
</dbReference>
<evidence type="ECO:0000259" key="2">
    <source>
        <dbReference type="Pfam" id="PF17921"/>
    </source>
</evidence>
<dbReference type="PANTHER" id="PTHR47331">
    <property type="entry name" value="PHD-TYPE DOMAIN-CONTAINING PROTEIN"/>
    <property type="match status" value="1"/>
</dbReference>
<dbReference type="OrthoDB" id="5981923at2759"/>
<feature type="compositionally biased region" description="Pro residues" evidence="1">
    <location>
        <begin position="1138"/>
        <end position="1147"/>
    </location>
</feature>
<dbReference type="Gene3D" id="2.40.70.10">
    <property type="entry name" value="Acid Proteases"/>
    <property type="match status" value="1"/>
</dbReference>
<gene>
    <name evidence="3" type="ORF">AWC38_SpisGene3710</name>
</gene>
<dbReference type="InterPro" id="IPR041588">
    <property type="entry name" value="Integrase_H2C2"/>
</dbReference>
<sequence>MQDIPAEGNTNCATNHKKDFKLITGLCPVQKGKVMDSGGTLVEILAMIDSGSNTSLLSKNAAERRGIAGTVTHLTMNLAGGEKRSEASEIIEITIASTIEEDIRKTLEVYTIKKPCSAAKTISKGTIEHFPHILEVFHRSFSFQGILGMPWNENGPPKRSNYDIALKRMQSAEKSFQRKGCFEIVNEEVQKLLHQDFIIKVPTEEVDHSQPECYLPLQVVFTPEKTTKVRLVFDACSKGHDGLSLNNHLEKGPNYINSLPNVLMGWRWNEVAYSGDIRKMFNQVLLNPDDQVFHSLTASSDGGEQAYGAVIFLRWKLTGGDYQCVPVMIKAFVAPLKKKSIPRLELLGFLALVMYVTCVKALDLTKAQDWERFFWVDSTTVLSWVRTPPREFRPFWSEGPSFLKLPEEKWPTFQDHTQVNAHVDDLEAIKEKKAFRKEKKARKHYNAFAEVCPELNQPESEGNPILSHLLKSCSTYSKIRRTLAYVRRFIRNARKMSPKSGPISVPELKAAEARLLKWSQFLKWRLDKKLVAKKGEDGLLRAHGRLEVIRSLPEELRKPIILPQDHPFVILLLRALHERRGHCGYKSLMHEARKRFWIIGLRRMAKTVTSKCVTCRKLRNRPLNQLLRQIPNLRVAAGFPAFSTTAMDMFGPIQIKLGRKTLKEDQVIFFTCTTSRAIHLELVTDKTSDAFLMAFRRFACLRGYPSVCWSDHGTHLVGAQGYLRETTQNWDFPKIKSVLSDKFGCEFRWEWNPPHASHQNGVVETLIKSVRQALNATCKNQAYSEEQWRTFLSEVTFLVNGRPLYPISDDIWEVPPITPNDLLLGHHNPPPQPEPEERTNPRQLLRSTQNRVADFWRSWMKNFNSEEGKKGKCHMFMYLCEQADILNMKHNCDVVIMMPNRHGDGHTLTMYGTAGAGVAFIRNRNDIKISEDTESESTEGGTLESVQDRTVGAALTSSSQNNVMVVCRRDTVVLAAGHLEENRREIHDKRVPKDRVCVLLTTAKPDVIAPFIAGDPDENSFLEKGNCMPMNTGVSRRHPMSPDEQNIDSSLFGLHHMSREVISQDLLRDDKSNKTAYLWERVLREPPCQEQSSVLDQRVQVPPLELTGAMLREGGWEIPLPCITEWDTKAALARRKPQSPPGLPPPESFSGRQGEEQMAEMRNPSSLPMYGGERPCPGLPDLEAN</sequence>
<dbReference type="Gene3D" id="1.10.340.70">
    <property type="match status" value="1"/>
</dbReference>
<dbReference type="GO" id="GO:0006259">
    <property type="term" value="P:DNA metabolic process"/>
    <property type="evidence" value="ECO:0007669"/>
    <property type="project" value="UniProtKB-ARBA"/>
</dbReference>
<feature type="region of interest" description="Disordered" evidence="1">
    <location>
        <begin position="822"/>
        <end position="842"/>
    </location>
</feature>
<dbReference type="SUPFAM" id="SSF56672">
    <property type="entry name" value="DNA/RNA polymerases"/>
    <property type="match status" value="1"/>
</dbReference>
<dbReference type="Pfam" id="PF17921">
    <property type="entry name" value="Integrase_H2C2"/>
    <property type="match status" value="1"/>
</dbReference>
<dbReference type="InterPro" id="IPR043502">
    <property type="entry name" value="DNA/RNA_pol_sf"/>
</dbReference>
<dbReference type="Proteomes" id="UP000225706">
    <property type="component" value="Unassembled WGS sequence"/>
</dbReference>
<dbReference type="SUPFAM" id="SSF53098">
    <property type="entry name" value="Ribonuclease H-like"/>
    <property type="match status" value="1"/>
</dbReference>
<dbReference type="InterPro" id="IPR008042">
    <property type="entry name" value="Retrotrans_Pao"/>
</dbReference>
<evidence type="ECO:0000313" key="4">
    <source>
        <dbReference type="Proteomes" id="UP000225706"/>
    </source>
</evidence>
<proteinExistence type="predicted"/>
<dbReference type="Gene3D" id="3.30.420.10">
    <property type="entry name" value="Ribonuclease H-like superfamily/Ribonuclease H"/>
    <property type="match status" value="1"/>
</dbReference>
<dbReference type="InterPro" id="IPR036397">
    <property type="entry name" value="RNaseH_sf"/>
</dbReference>
<evidence type="ECO:0000313" key="3">
    <source>
        <dbReference type="EMBL" id="PFX31433.1"/>
    </source>
</evidence>
<accession>A0A2B4SQT7</accession>
<feature type="domain" description="Integrase zinc-binding" evidence="2">
    <location>
        <begin position="571"/>
        <end position="619"/>
    </location>
</feature>
<dbReference type="GO" id="GO:0003676">
    <property type="term" value="F:nucleic acid binding"/>
    <property type="evidence" value="ECO:0007669"/>
    <property type="project" value="InterPro"/>
</dbReference>
<evidence type="ECO:0000256" key="1">
    <source>
        <dbReference type="SAM" id="MobiDB-lite"/>
    </source>
</evidence>
<dbReference type="AlphaFoldDB" id="A0A2B4SQT7"/>
<protein>
    <recommendedName>
        <fullName evidence="2">Integrase zinc-binding domain-containing protein</fullName>
    </recommendedName>
</protein>
<comment type="caution">
    <text evidence="3">The sequence shown here is derived from an EMBL/GenBank/DDBJ whole genome shotgun (WGS) entry which is preliminary data.</text>
</comment>
<dbReference type="EMBL" id="LSMT01000035">
    <property type="protein sequence ID" value="PFX31433.1"/>
    <property type="molecule type" value="Genomic_DNA"/>
</dbReference>
<dbReference type="PANTHER" id="PTHR47331:SF1">
    <property type="entry name" value="GAG-LIKE PROTEIN"/>
    <property type="match status" value="1"/>
</dbReference>
<dbReference type="InterPro" id="IPR021109">
    <property type="entry name" value="Peptidase_aspartic_dom_sf"/>
</dbReference>